<evidence type="ECO:0000256" key="8">
    <source>
        <dbReference type="SAM" id="Phobius"/>
    </source>
</evidence>
<feature type="domain" description="Major facilitator superfamily (MFS) profile" evidence="9">
    <location>
        <begin position="15"/>
        <end position="400"/>
    </location>
</feature>
<dbReference type="EMBL" id="JAFBFI010000012">
    <property type="protein sequence ID" value="MBM7693400.1"/>
    <property type="molecule type" value="Genomic_DNA"/>
</dbReference>
<accession>A0ABS2QKB7</accession>
<evidence type="ECO:0000256" key="5">
    <source>
        <dbReference type="ARBA" id="ARBA00022692"/>
    </source>
</evidence>
<feature type="transmembrane region" description="Helical" evidence="8">
    <location>
        <begin position="257"/>
        <end position="279"/>
    </location>
</feature>
<protein>
    <submittedName>
        <fullName evidence="10">ACDE family multidrug resistance protein</fullName>
    </submittedName>
</protein>
<evidence type="ECO:0000256" key="1">
    <source>
        <dbReference type="ARBA" id="ARBA00004651"/>
    </source>
</evidence>
<keyword evidence="11" id="KW-1185">Reference proteome</keyword>
<organism evidence="10 11">
    <name type="scientific">Peribacillus deserti</name>
    <dbReference type="NCBI Taxonomy" id="673318"/>
    <lineage>
        <taxon>Bacteria</taxon>
        <taxon>Bacillati</taxon>
        <taxon>Bacillota</taxon>
        <taxon>Bacilli</taxon>
        <taxon>Bacillales</taxon>
        <taxon>Bacillaceae</taxon>
        <taxon>Peribacillus</taxon>
    </lineage>
</organism>
<feature type="transmembrane region" description="Helical" evidence="8">
    <location>
        <begin position="12"/>
        <end position="37"/>
    </location>
</feature>
<evidence type="ECO:0000256" key="2">
    <source>
        <dbReference type="ARBA" id="ARBA00007520"/>
    </source>
</evidence>
<dbReference type="Gene3D" id="1.20.1250.20">
    <property type="entry name" value="MFS general substrate transporter like domains"/>
    <property type="match status" value="1"/>
</dbReference>
<evidence type="ECO:0000313" key="11">
    <source>
        <dbReference type="Proteomes" id="UP000823486"/>
    </source>
</evidence>
<dbReference type="InterPro" id="IPR001958">
    <property type="entry name" value="Tet-R_TetA/multi-R_MdtG-like"/>
</dbReference>
<dbReference type="Pfam" id="PF07690">
    <property type="entry name" value="MFS_1"/>
    <property type="match status" value="1"/>
</dbReference>
<dbReference type="InterPro" id="IPR020846">
    <property type="entry name" value="MFS_dom"/>
</dbReference>
<dbReference type="PROSITE" id="PS00217">
    <property type="entry name" value="SUGAR_TRANSPORT_2"/>
    <property type="match status" value="1"/>
</dbReference>
<dbReference type="InterPro" id="IPR005829">
    <property type="entry name" value="Sugar_transporter_CS"/>
</dbReference>
<dbReference type="PROSITE" id="PS00216">
    <property type="entry name" value="SUGAR_TRANSPORT_1"/>
    <property type="match status" value="1"/>
</dbReference>
<sequence length="418" mass="45729">MAEDTKQSEKVSNWCLISMASIPLIMTLGNSMLIPVLPILERRVNISPFQSSLIITSYSIASIFLIPVAGYLSDRIGRKRVIVPSLIIVMAGGLVSAWASWRMADPFWTIIVGRILQGVGAAGAAPIVMPLVGDLYKKEDEASSCLGIIETSNTAGKVLSPILGSALAAWVWFLPFFSITIFSAISVIMVLFFIKAPKTMDKPKKITEFISNTKEIFKQEGRWLYTIFFIGCFAMFILFAVQFFLSQELETKYHAKGINKGLLLAIPLAFLCISSYITGRKIKGDKKLMKKLIYIGLMILSVSIAFTSQFDNLIILLAVTSIFGASIGLLLPTLDALITENIEKEERGTITSFYSSARFIGVAVGPPVMAFLLKNNPLWGFIGSALAGLLLVFVVKKFIRVEDSASNKGGGKEQQPAP</sequence>
<dbReference type="CDD" id="cd17474">
    <property type="entry name" value="MFS_YfmO_like"/>
    <property type="match status" value="1"/>
</dbReference>
<evidence type="ECO:0000256" key="7">
    <source>
        <dbReference type="ARBA" id="ARBA00023136"/>
    </source>
</evidence>
<dbReference type="PROSITE" id="PS50850">
    <property type="entry name" value="MFS"/>
    <property type="match status" value="1"/>
</dbReference>
<comment type="similarity">
    <text evidence="2">Belongs to the major facilitator superfamily. TCR/Tet family.</text>
</comment>
<dbReference type="Proteomes" id="UP000823486">
    <property type="component" value="Unassembled WGS sequence"/>
</dbReference>
<comment type="caution">
    <text evidence="10">The sequence shown here is derived from an EMBL/GenBank/DDBJ whole genome shotgun (WGS) entry which is preliminary data.</text>
</comment>
<comment type="subcellular location">
    <subcellularLocation>
        <location evidence="1">Cell membrane</location>
        <topology evidence="1">Multi-pass membrane protein</topology>
    </subcellularLocation>
</comment>
<evidence type="ECO:0000256" key="4">
    <source>
        <dbReference type="ARBA" id="ARBA00022475"/>
    </source>
</evidence>
<keyword evidence="5 8" id="KW-0812">Transmembrane</keyword>
<feature type="transmembrane region" description="Helical" evidence="8">
    <location>
        <begin position="291"/>
        <end position="308"/>
    </location>
</feature>
<evidence type="ECO:0000256" key="6">
    <source>
        <dbReference type="ARBA" id="ARBA00022989"/>
    </source>
</evidence>
<feature type="transmembrane region" description="Helical" evidence="8">
    <location>
        <begin position="223"/>
        <end position="245"/>
    </location>
</feature>
<keyword evidence="7 8" id="KW-0472">Membrane</keyword>
<evidence type="ECO:0000259" key="9">
    <source>
        <dbReference type="PROSITE" id="PS50850"/>
    </source>
</evidence>
<dbReference type="SUPFAM" id="SSF103473">
    <property type="entry name" value="MFS general substrate transporter"/>
    <property type="match status" value="1"/>
</dbReference>
<evidence type="ECO:0000313" key="10">
    <source>
        <dbReference type="EMBL" id="MBM7693400.1"/>
    </source>
</evidence>
<proteinExistence type="inferred from homology"/>
<feature type="transmembrane region" description="Helical" evidence="8">
    <location>
        <begin position="81"/>
        <end position="101"/>
    </location>
</feature>
<dbReference type="InterPro" id="IPR050189">
    <property type="entry name" value="MFS_Efflux_Transporters"/>
</dbReference>
<keyword evidence="4" id="KW-1003">Cell membrane</keyword>
<dbReference type="PANTHER" id="PTHR43124:SF3">
    <property type="entry name" value="CHLORAMPHENICOL EFFLUX PUMP RV0191"/>
    <property type="match status" value="1"/>
</dbReference>
<feature type="transmembrane region" description="Helical" evidence="8">
    <location>
        <begin position="350"/>
        <end position="372"/>
    </location>
</feature>
<keyword evidence="6 8" id="KW-1133">Transmembrane helix</keyword>
<reference evidence="10 11" key="1">
    <citation type="submission" date="2021-01" db="EMBL/GenBank/DDBJ databases">
        <title>Genomic Encyclopedia of Type Strains, Phase IV (KMG-IV): sequencing the most valuable type-strain genomes for metagenomic binning, comparative biology and taxonomic classification.</title>
        <authorList>
            <person name="Goeker M."/>
        </authorList>
    </citation>
    <scope>NUCLEOTIDE SEQUENCE [LARGE SCALE GENOMIC DNA]</scope>
    <source>
        <strain evidence="10 11">DSM 105482</strain>
    </source>
</reference>
<dbReference type="RefSeq" id="WP_204544106.1">
    <property type="nucleotide sequence ID" value="NZ_JAFBFI010000012.1"/>
</dbReference>
<gene>
    <name evidence="10" type="ORF">JOC77_002840</name>
</gene>
<feature type="transmembrane region" description="Helical" evidence="8">
    <location>
        <begin position="378"/>
        <end position="399"/>
    </location>
</feature>
<feature type="transmembrane region" description="Helical" evidence="8">
    <location>
        <begin position="314"/>
        <end position="338"/>
    </location>
</feature>
<feature type="transmembrane region" description="Helical" evidence="8">
    <location>
        <begin position="49"/>
        <end position="69"/>
    </location>
</feature>
<keyword evidence="3" id="KW-0813">Transport</keyword>
<dbReference type="PRINTS" id="PR01035">
    <property type="entry name" value="TCRTETA"/>
</dbReference>
<name>A0ABS2QKB7_9BACI</name>
<evidence type="ECO:0000256" key="3">
    <source>
        <dbReference type="ARBA" id="ARBA00022448"/>
    </source>
</evidence>
<dbReference type="InterPro" id="IPR011701">
    <property type="entry name" value="MFS"/>
</dbReference>
<feature type="transmembrane region" description="Helical" evidence="8">
    <location>
        <begin position="169"/>
        <end position="194"/>
    </location>
</feature>
<dbReference type="InterPro" id="IPR036259">
    <property type="entry name" value="MFS_trans_sf"/>
</dbReference>
<dbReference type="PANTHER" id="PTHR43124">
    <property type="entry name" value="PURINE EFFLUX PUMP PBUE"/>
    <property type="match status" value="1"/>
</dbReference>